<dbReference type="AlphaFoldDB" id="A0AAW0QVI3"/>
<organism evidence="2 3">
    <name type="scientific">Apiospora kogelbergensis</name>
    <dbReference type="NCBI Taxonomy" id="1337665"/>
    <lineage>
        <taxon>Eukaryota</taxon>
        <taxon>Fungi</taxon>
        <taxon>Dikarya</taxon>
        <taxon>Ascomycota</taxon>
        <taxon>Pezizomycotina</taxon>
        <taxon>Sordariomycetes</taxon>
        <taxon>Xylariomycetidae</taxon>
        <taxon>Amphisphaeriales</taxon>
        <taxon>Apiosporaceae</taxon>
        <taxon>Apiospora</taxon>
    </lineage>
</organism>
<comment type="caution">
    <text evidence="2">The sequence shown here is derived from an EMBL/GenBank/DDBJ whole genome shotgun (WGS) entry which is preliminary data.</text>
</comment>
<feature type="signal peptide" evidence="1">
    <location>
        <begin position="1"/>
        <end position="16"/>
    </location>
</feature>
<dbReference type="EMBL" id="JAQQWP010000006">
    <property type="protein sequence ID" value="KAK8114374.1"/>
    <property type="molecule type" value="Genomic_DNA"/>
</dbReference>
<evidence type="ECO:0000313" key="2">
    <source>
        <dbReference type="EMBL" id="KAK8114374.1"/>
    </source>
</evidence>
<sequence>MSTVATLLSIFRDLLALGISKMLSRGRCRWPKNGFSYLGLGPHVDRRGRRGLVNLHDDLIHAHAHAHHVLVLVRHGVAVTHTELDRLRAPRMSM</sequence>
<feature type="chain" id="PRO_5043878086" evidence="1">
    <location>
        <begin position="17"/>
        <end position="94"/>
    </location>
</feature>
<protein>
    <submittedName>
        <fullName evidence="2">Uncharacterized protein</fullName>
    </submittedName>
</protein>
<reference evidence="2 3" key="1">
    <citation type="submission" date="2023-01" db="EMBL/GenBank/DDBJ databases">
        <title>Analysis of 21 Apiospora genomes using comparative genomics revels a genus with tremendous synthesis potential of carbohydrate active enzymes and secondary metabolites.</title>
        <authorList>
            <person name="Sorensen T."/>
        </authorList>
    </citation>
    <scope>NUCLEOTIDE SEQUENCE [LARGE SCALE GENOMIC DNA]</scope>
    <source>
        <strain evidence="2 3">CBS 117206</strain>
    </source>
</reference>
<dbReference type="Proteomes" id="UP001392437">
    <property type="component" value="Unassembled WGS sequence"/>
</dbReference>
<accession>A0AAW0QVI3</accession>
<name>A0AAW0QVI3_9PEZI</name>
<keyword evidence="3" id="KW-1185">Reference proteome</keyword>
<keyword evidence="1" id="KW-0732">Signal</keyword>
<evidence type="ECO:0000313" key="3">
    <source>
        <dbReference type="Proteomes" id="UP001392437"/>
    </source>
</evidence>
<evidence type="ECO:0000256" key="1">
    <source>
        <dbReference type="SAM" id="SignalP"/>
    </source>
</evidence>
<proteinExistence type="predicted"/>
<gene>
    <name evidence="2" type="ORF">PG999_006443</name>
</gene>